<reference evidence="10" key="2">
    <citation type="submission" date="2020-05" db="UniProtKB">
        <authorList>
            <consortium name="EnsemblMetazoa"/>
        </authorList>
    </citation>
    <scope>IDENTIFICATION</scope>
    <source>
        <strain evidence="10">IAEA</strain>
    </source>
</reference>
<evidence type="ECO:0000256" key="2">
    <source>
        <dbReference type="ARBA" id="ARBA00022737"/>
    </source>
</evidence>
<dbReference type="GO" id="GO:0005634">
    <property type="term" value="C:nucleus"/>
    <property type="evidence" value="ECO:0007669"/>
    <property type="project" value="InterPro"/>
</dbReference>
<keyword evidence="1 6" id="KW-0479">Metal-binding</keyword>
<feature type="region of interest" description="Disordered" evidence="7">
    <location>
        <begin position="135"/>
        <end position="163"/>
    </location>
</feature>
<feature type="domain" description="C2H2-type" evidence="8">
    <location>
        <begin position="441"/>
        <end position="469"/>
    </location>
</feature>
<feature type="domain" description="ZAD" evidence="9">
    <location>
        <begin position="1"/>
        <end position="53"/>
    </location>
</feature>
<feature type="domain" description="C2H2-type" evidence="8">
    <location>
        <begin position="410"/>
        <end position="437"/>
    </location>
</feature>
<dbReference type="GO" id="GO:0008270">
    <property type="term" value="F:zinc ion binding"/>
    <property type="evidence" value="ECO:0007669"/>
    <property type="project" value="UniProtKB-UniRule"/>
</dbReference>
<evidence type="ECO:0000259" key="9">
    <source>
        <dbReference type="PROSITE" id="PS51915"/>
    </source>
</evidence>
<dbReference type="InterPro" id="IPR036236">
    <property type="entry name" value="Znf_C2H2_sf"/>
</dbReference>
<evidence type="ECO:0000259" key="8">
    <source>
        <dbReference type="PROSITE" id="PS50157"/>
    </source>
</evidence>
<dbReference type="PROSITE" id="PS00028">
    <property type="entry name" value="ZINC_FINGER_C2H2_1"/>
    <property type="match status" value="13"/>
</dbReference>
<keyword evidence="2" id="KW-0677">Repeat</keyword>
<dbReference type="Pfam" id="PF00096">
    <property type="entry name" value="zf-C2H2"/>
    <property type="match status" value="4"/>
</dbReference>
<dbReference type="Gene3D" id="3.30.160.60">
    <property type="entry name" value="Classic Zinc Finger"/>
    <property type="match status" value="8"/>
</dbReference>
<feature type="region of interest" description="Disordered" evidence="7">
    <location>
        <begin position="197"/>
        <end position="232"/>
    </location>
</feature>
<feature type="domain" description="C2H2-type" evidence="8">
    <location>
        <begin position="854"/>
        <end position="881"/>
    </location>
</feature>
<feature type="domain" description="C2H2-type" evidence="8">
    <location>
        <begin position="937"/>
        <end position="964"/>
    </location>
</feature>
<evidence type="ECO:0000313" key="10">
    <source>
        <dbReference type="EnsemblMetazoa" id="GPPI042084-PA"/>
    </source>
</evidence>
<dbReference type="InterPro" id="IPR012934">
    <property type="entry name" value="Znf_AD"/>
</dbReference>
<dbReference type="SUPFAM" id="SSF57667">
    <property type="entry name" value="beta-beta-alpha zinc fingers"/>
    <property type="match status" value="5"/>
</dbReference>
<keyword evidence="4 6" id="KW-0862">Zinc</keyword>
<dbReference type="SMART" id="SM00355">
    <property type="entry name" value="ZnF_C2H2"/>
    <property type="match status" value="15"/>
</dbReference>
<evidence type="ECO:0000256" key="7">
    <source>
        <dbReference type="SAM" id="MobiDB-lite"/>
    </source>
</evidence>
<evidence type="ECO:0008006" key="12">
    <source>
        <dbReference type="Google" id="ProtNLM"/>
    </source>
</evidence>
<feature type="binding site" evidence="6">
    <location>
        <position position="530"/>
    </location>
    <ligand>
        <name>Zn(2+)</name>
        <dbReference type="ChEBI" id="CHEBI:29105"/>
    </ligand>
</feature>
<sequence>MTLNEAIHKYFSVNIKPEDRLPKVLCCYCFNLISALIDFNERIFKVQKLFSTFNSNFSQPFRLHLIPEREIHDFWKLKSINTGMKENIGKRKLSVKFKDEITEESKSQVTKNLREKIQNKEGKIKEFNNSFSNIQKFSENDKDASQNRRKEKKTTVKSNEIFLKKNSPNKKSVLIQEFKNKMEMEELIDTIGNVFNEKVGNKDEPRPKQENNKTNRNEIKQFGEKGSNETKESINTVTVNMAKDNNNDLLQGKSKTLRKSSTRVKDFELDITCKKCGEQYKSFFPYRQHLRSAHSEAWCGGKWTCPDCDATVLSSAGLARHVLLHNNSHHENIYKSSPSLGDIKMKIPCKKCDIQFKSFFPYRQHLKAAHNLGKIHDEWTCPFCGRIVFYISTFRSHLLTHIPGGANKSHTCSVCTKSFRTKNGLREHLLSHTPMEKSHELPCPECDKDFSSRTCLNDHINNAHKIDDQRLQGGSGVPFTTNSFSKNDMFIYDESAPFESGLCKKKLRNAGQHKAHEETGDSQKFTCTLCGLRLSALNLLNRHLAMHNDMKYQCDHCERSFGYISALKITDEDNLPKTMCKKCFNLITALISYSERISKAQKMFNNLLLKEEEEYCDLQSVRLKFGLMDDEVLSQFPLAEVHYFETKLETTEIEDNSIKEDVSEISSSPIIKGELRKANNIEMDVEVEVCREEPLYDEENECESADDEEDPFSSVGEDKEYTLEENILNGKKRKKLRRKAKHRKDKGKEQDIENILEDIKLDITCKHCDEQFTSFQPYRQHLIMQHDQCTTPKEWICPACDKILTSSIRLERHLRVHIPREEPEVLPCPECGKHFPTNTRLKAHIKYKHKPERFMCEECGACITTKANLQFHMLTHTDNAPLECEVCKKKFKYARRLKIHMETHDSQKHICNICGLQLNTRITLRGHMSVHNDIMKYKCEFCGRAFKLSKTLKFHLISHTGLKPYTCDFCDRAFTNGANCRLHKKKVHPEEWAALEAAGRTKNVARTLPNIETLKALTRAAGNLTSIVNKQGNGGKKFHNQDDIVLANTLKISESK</sequence>
<feature type="domain" description="C2H2-type" evidence="8">
    <location>
        <begin position="965"/>
        <end position="993"/>
    </location>
</feature>
<feature type="domain" description="C2H2-type" evidence="8">
    <location>
        <begin position="795"/>
        <end position="822"/>
    </location>
</feature>
<evidence type="ECO:0000256" key="1">
    <source>
        <dbReference type="ARBA" id="ARBA00022723"/>
    </source>
</evidence>
<dbReference type="PROSITE" id="PS50157">
    <property type="entry name" value="ZINC_FINGER_C2H2_2"/>
    <property type="match status" value="9"/>
</dbReference>
<feature type="compositionally biased region" description="Basic and acidic residues" evidence="7">
    <location>
        <begin position="199"/>
        <end position="232"/>
    </location>
</feature>
<proteinExistence type="predicted"/>
<dbReference type="AlphaFoldDB" id="A0A1B0BVT6"/>
<feature type="domain" description="C2H2-type" evidence="8">
    <location>
        <begin position="525"/>
        <end position="552"/>
    </location>
</feature>
<comment type="caution">
    <text evidence="6">Lacks conserved residue(s) required for the propagation of feature annotation.</text>
</comment>
<feature type="compositionally biased region" description="Basic and acidic residues" evidence="7">
    <location>
        <begin position="138"/>
        <end position="148"/>
    </location>
</feature>
<dbReference type="EnsemblMetazoa" id="GPPI042084-RA">
    <property type="protein sequence ID" value="GPPI042084-PA"/>
    <property type="gene ID" value="GPPI042084"/>
</dbReference>
<dbReference type="SUPFAM" id="SSF57716">
    <property type="entry name" value="Glucocorticoid receptor-like (DNA-binding domain)"/>
    <property type="match status" value="1"/>
</dbReference>
<dbReference type="Proteomes" id="UP000092460">
    <property type="component" value="Unassembled WGS sequence"/>
</dbReference>
<dbReference type="Gene3D" id="3.40.1800.20">
    <property type="match status" value="1"/>
</dbReference>
<feature type="binding site" evidence="6">
    <location>
        <position position="527"/>
    </location>
    <ligand>
        <name>Zn(2+)</name>
        <dbReference type="ChEBI" id="CHEBI:29105"/>
    </ligand>
</feature>
<name>A0A1B0BVT6_9MUSC</name>
<dbReference type="PANTHER" id="PTHR24379:SF121">
    <property type="entry name" value="C2H2-TYPE DOMAIN-CONTAINING PROTEIN"/>
    <property type="match status" value="1"/>
</dbReference>
<dbReference type="EMBL" id="JXJN01021464">
    <property type="status" value="NOT_ANNOTATED_CDS"/>
    <property type="molecule type" value="Genomic_DNA"/>
</dbReference>
<dbReference type="PANTHER" id="PTHR24379">
    <property type="entry name" value="KRAB AND ZINC FINGER DOMAIN-CONTAINING"/>
    <property type="match status" value="1"/>
</dbReference>
<feature type="binding site" evidence="6">
    <location>
        <position position="583"/>
    </location>
    <ligand>
        <name>Zn(2+)</name>
        <dbReference type="ChEBI" id="CHEBI:29105"/>
    </ligand>
</feature>
<evidence type="ECO:0000256" key="3">
    <source>
        <dbReference type="ARBA" id="ARBA00022771"/>
    </source>
</evidence>
<dbReference type="VEuPathDB" id="VectorBase:GPPI042084"/>
<accession>A0A1B0BVT6</accession>
<organism evidence="10 11">
    <name type="scientific">Glossina palpalis gambiensis</name>
    <dbReference type="NCBI Taxonomy" id="67801"/>
    <lineage>
        <taxon>Eukaryota</taxon>
        <taxon>Metazoa</taxon>
        <taxon>Ecdysozoa</taxon>
        <taxon>Arthropoda</taxon>
        <taxon>Hexapoda</taxon>
        <taxon>Insecta</taxon>
        <taxon>Pterygota</taxon>
        <taxon>Neoptera</taxon>
        <taxon>Endopterygota</taxon>
        <taxon>Diptera</taxon>
        <taxon>Brachycera</taxon>
        <taxon>Muscomorpha</taxon>
        <taxon>Hippoboscoidea</taxon>
        <taxon>Glossinidae</taxon>
        <taxon>Glossina</taxon>
    </lineage>
</organism>
<keyword evidence="11" id="KW-1185">Reference proteome</keyword>
<dbReference type="InterPro" id="IPR013087">
    <property type="entry name" value="Znf_C2H2_type"/>
</dbReference>
<protein>
    <recommendedName>
        <fullName evidence="12">Protein krueppel</fullName>
    </recommendedName>
</protein>
<feature type="domain" description="C2H2-type" evidence="8">
    <location>
        <begin position="882"/>
        <end position="909"/>
    </location>
</feature>
<feature type="domain" description="ZAD" evidence="9">
    <location>
        <begin position="525"/>
        <end position="607"/>
    </location>
</feature>
<evidence type="ECO:0000256" key="4">
    <source>
        <dbReference type="ARBA" id="ARBA00022833"/>
    </source>
</evidence>
<evidence type="ECO:0000256" key="6">
    <source>
        <dbReference type="PROSITE-ProRule" id="PRU01263"/>
    </source>
</evidence>
<feature type="binding site" evidence="6">
    <location>
        <position position="580"/>
    </location>
    <ligand>
        <name>Zn(2+)</name>
        <dbReference type="ChEBI" id="CHEBI:29105"/>
    </ligand>
</feature>
<reference evidence="11" key="1">
    <citation type="submission" date="2015-01" db="EMBL/GenBank/DDBJ databases">
        <authorList>
            <person name="Aksoy S."/>
            <person name="Warren W."/>
            <person name="Wilson R.K."/>
        </authorList>
    </citation>
    <scope>NUCLEOTIDE SEQUENCE [LARGE SCALE GENOMIC DNA]</scope>
    <source>
        <strain evidence="11">IAEA</strain>
    </source>
</reference>
<dbReference type="STRING" id="67801.A0A1B0BVT6"/>
<dbReference type="PROSITE" id="PS00202">
    <property type="entry name" value="RUBREDOXIN"/>
    <property type="match status" value="1"/>
</dbReference>
<feature type="domain" description="C2H2-type" evidence="8">
    <location>
        <begin position="826"/>
        <end position="854"/>
    </location>
</feature>
<dbReference type="PROSITE" id="PS51915">
    <property type="entry name" value="ZAD"/>
    <property type="match status" value="2"/>
</dbReference>
<dbReference type="Pfam" id="PF07776">
    <property type="entry name" value="zf-AD"/>
    <property type="match status" value="1"/>
</dbReference>
<dbReference type="InterPro" id="IPR018527">
    <property type="entry name" value="Rubredoxin_Fe_BS"/>
</dbReference>
<keyword evidence="3 5" id="KW-0863">Zinc-finger</keyword>
<evidence type="ECO:0000256" key="5">
    <source>
        <dbReference type="PROSITE-ProRule" id="PRU00042"/>
    </source>
</evidence>
<evidence type="ECO:0000313" key="11">
    <source>
        <dbReference type="Proteomes" id="UP000092460"/>
    </source>
</evidence>